<dbReference type="InterPro" id="IPR017452">
    <property type="entry name" value="GPCR_Rhodpsn_7TM"/>
</dbReference>
<dbReference type="RefSeq" id="XP_002109663.1">
    <property type="nucleotide sequence ID" value="XM_002109627.1"/>
</dbReference>
<dbReference type="Proteomes" id="UP000009022">
    <property type="component" value="Unassembled WGS sequence"/>
</dbReference>
<dbReference type="PROSITE" id="PS00237">
    <property type="entry name" value="G_PROTEIN_RECEP_F1_1"/>
    <property type="match status" value="1"/>
</dbReference>
<feature type="transmembrane region" description="Helical" evidence="8">
    <location>
        <begin position="209"/>
        <end position="229"/>
    </location>
</feature>
<feature type="transmembrane region" description="Helical" evidence="8">
    <location>
        <begin position="244"/>
        <end position="265"/>
    </location>
</feature>
<evidence type="ECO:0000256" key="8">
    <source>
        <dbReference type="SAM" id="Phobius"/>
    </source>
</evidence>
<comment type="similarity">
    <text evidence="7">Belongs to the G-protein coupled receptor 1 family.</text>
</comment>
<dbReference type="PROSITE" id="PS50262">
    <property type="entry name" value="G_PROTEIN_RECEP_F1_2"/>
    <property type="match status" value="1"/>
</dbReference>
<dbReference type="AlphaFoldDB" id="B3RMD0"/>
<gene>
    <name evidence="10" type="ORF">TRIADDRAFT_15646</name>
</gene>
<dbReference type="CTD" id="6750878"/>
<dbReference type="OMA" id="RYICIVF"/>
<keyword evidence="11" id="KW-1185">Reference proteome</keyword>
<dbReference type="GeneID" id="6750878"/>
<protein>
    <recommendedName>
        <fullName evidence="9">G-protein coupled receptors family 1 profile domain-containing protein</fullName>
    </recommendedName>
</protein>
<dbReference type="PRINTS" id="PR00237">
    <property type="entry name" value="GPCRRHODOPSN"/>
</dbReference>
<keyword evidence="7" id="KW-0807">Transducer</keyword>
<feature type="transmembrane region" description="Helical" evidence="8">
    <location>
        <begin position="69"/>
        <end position="95"/>
    </location>
</feature>
<feature type="non-terminal residue" evidence="10">
    <location>
        <position position="268"/>
    </location>
</feature>
<dbReference type="GO" id="GO:0009755">
    <property type="term" value="P:hormone-mediated signaling pathway"/>
    <property type="evidence" value="ECO:0000318"/>
    <property type="project" value="GO_Central"/>
</dbReference>
<proteinExistence type="inferred from homology"/>
<evidence type="ECO:0000256" key="6">
    <source>
        <dbReference type="ARBA" id="ARBA00023136"/>
    </source>
</evidence>
<dbReference type="GO" id="GO:0005886">
    <property type="term" value="C:plasma membrane"/>
    <property type="evidence" value="ECO:0000318"/>
    <property type="project" value="GO_Central"/>
</dbReference>
<keyword evidence="3 7" id="KW-0812">Transmembrane</keyword>
<evidence type="ECO:0000256" key="4">
    <source>
        <dbReference type="ARBA" id="ARBA00022737"/>
    </source>
</evidence>
<dbReference type="SUPFAM" id="SSF81321">
    <property type="entry name" value="Family A G protein-coupled receptor-like"/>
    <property type="match status" value="1"/>
</dbReference>
<accession>B3RMD0</accession>
<dbReference type="HOGENOM" id="CLU_006130_0_1_1"/>
<evidence type="ECO:0000256" key="3">
    <source>
        <dbReference type="ARBA" id="ARBA00022692"/>
    </source>
</evidence>
<name>B3RMD0_TRIAD</name>
<dbReference type="FunCoup" id="B3RMD0">
    <property type="interactions" value="262"/>
</dbReference>
<dbReference type="FunFam" id="1.20.1070.10:FF:000742">
    <property type="entry name" value="Uncharacterized protein"/>
    <property type="match status" value="1"/>
</dbReference>
<keyword evidence="6 8" id="KW-0472">Membrane</keyword>
<dbReference type="PANTHER" id="PTHR24372:SF77">
    <property type="entry name" value="G-PROTEIN COUPLED RECEPTORS FAMILY 1 PROFILE DOMAIN-CONTAINING PROTEIN"/>
    <property type="match status" value="1"/>
</dbReference>
<evidence type="ECO:0000313" key="11">
    <source>
        <dbReference type="Proteomes" id="UP000009022"/>
    </source>
</evidence>
<keyword evidence="7" id="KW-0297">G-protein coupled receptor</keyword>
<evidence type="ECO:0000256" key="5">
    <source>
        <dbReference type="ARBA" id="ARBA00022989"/>
    </source>
</evidence>
<evidence type="ECO:0000256" key="2">
    <source>
        <dbReference type="ARBA" id="ARBA00022614"/>
    </source>
</evidence>
<feature type="non-terminal residue" evidence="10">
    <location>
        <position position="1"/>
    </location>
</feature>
<evidence type="ECO:0000256" key="1">
    <source>
        <dbReference type="ARBA" id="ARBA00004370"/>
    </source>
</evidence>
<keyword evidence="5 8" id="KW-1133">Transmembrane helix</keyword>
<keyword evidence="7" id="KW-0675">Receptor</keyword>
<feature type="domain" description="G-protein coupled receptors family 1 profile" evidence="9">
    <location>
        <begin position="5"/>
        <end position="265"/>
    </location>
</feature>
<dbReference type="CDD" id="cd14980">
    <property type="entry name" value="7tmA_Glycoprotein_LRR_R-like"/>
    <property type="match status" value="1"/>
</dbReference>
<evidence type="ECO:0000313" key="10">
    <source>
        <dbReference type="EMBL" id="EDV27829.1"/>
    </source>
</evidence>
<dbReference type="Gene3D" id="1.20.1070.10">
    <property type="entry name" value="Rhodopsin 7-helix transmembrane proteins"/>
    <property type="match status" value="1"/>
</dbReference>
<dbReference type="PhylomeDB" id="B3RMD0"/>
<dbReference type="eggNOG" id="KOG2087">
    <property type="taxonomic scope" value="Eukaryota"/>
</dbReference>
<dbReference type="KEGG" id="tad:TRIADDRAFT_15646"/>
<dbReference type="InParanoid" id="B3RMD0"/>
<sequence>LALIGNILVLIQNYSVVQQKKNPVPMYLINNLATSDLLMAVYLLIIAIADINFTGNEYGPHSELWLSHPMCLIACFLISLSSITTFLVMMIICVDRYICIVFPFTSKKVGTKNAKIAVGIMWMFGIIFSAVPTLFSIQQPGYLRLYTYSSICVPNNYQNFYYRMWMISRLLITVIGWISMFILYIQIFITANISAKGIRKSTTTKNKMLAIRLLLIMLTDAICWIPYYYVNVAGYLTSGKVDPITLQFISILTLPINAAVNPFLYTVT</sequence>
<feature type="transmembrane region" description="Helical" evidence="8">
    <location>
        <begin position="166"/>
        <end position="189"/>
    </location>
</feature>
<keyword evidence="4" id="KW-0677">Repeat</keyword>
<evidence type="ECO:0000259" key="9">
    <source>
        <dbReference type="PROSITE" id="PS50262"/>
    </source>
</evidence>
<organism evidence="10 11">
    <name type="scientific">Trichoplax adhaerens</name>
    <name type="common">Trichoplax reptans</name>
    <dbReference type="NCBI Taxonomy" id="10228"/>
    <lineage>
        <taxon>Eukaryota</taxon>
        <taxon>Metazoa</taxon>
        <taxon>Placozoa</taxon>
        <taxon>Uniplacotomia</taxon>
        <taxon>Trichoplacea</taxon>
        <taxon>Trichoplacidae</taxon>
        <taxon>Trichoplax</taxon>
    </lineage>
</organism>
<dbReference type="InterPro" id="IPR000276">
    <property type="entry name" value="GPCR_Rhodpsn"/>
</dbReference>
<keyword evidence="2" id="KW-0433">Leucine-rich repeat</keyword>
<dbReference type="OrthoDB" id="9983318at2759"/>
<dbReference type="Pfam" id="PF00001">
    <property type="entry name" value="7tm_1"/>
    <property type="match status" value="1"/>
</dbReference>
<reference evidence="10 11" key="1">
    <citation type="journal article" date="2008" name="Nature">
        <title>The Trichoplax genome and the nature of placozoans.</title>
        <authorList>
            <person name="Srivastava M."/>
            <person name="Begovic E."/>
            <person name="Chapman J."/>
            <person name="Putnam N.H."/>
            <person name="Hellsten U."/>
            <person name="Kawashima T."/>
            <person name="Kuo A."/>
            <person name="Mitros T."/>
            <person name="Salamov A."/>
            <person name="Carpenter M.L."/>
            <person name="Signorovitch A.Y."/>
            <person name="Moreno M.A."/>
            <person name="Kamm K."/>
            <person name="Grimwood J."/>
            <person name="Schmutz J."/>
            <person name="Shapiro H."/>
            <person name="Grigoriev I.V."/>
            <person name="Buss L.W."/>
            <person name="Schierwater B."/>
            <person name="Dellaporta S.L."/>
            <person name="Rokhsar D.S."/>
        </authorList>
    </citation>
    <scope>NUCLEOTIDE SEQUENCE [LARGE SCALE GENOMIC DNA]</scope>
    <source>
        <strain evidence="10 11">Grell-BS-1999</strain>
    </source>
</reference>
<dbReference type="EMBL" id="DS985242">
    <property type="protein sequence ID" value="EDV27829.1"/>
    <property type="molecule type" value="Genomic_DNA"/>
</dbReference>
<dbReference type="PANTHER" id="PTHR24372">
    <property type="entry name" value="GLYCOPROTEIN HORMONE RECEPTOR"/>
    <property type="match status" value="1"/>
</dbReference>
<comment type="subcellular location">
    <subcellularLocation>
        <location evidence="1">Membrane</location>
    </subcellularLocation>
</comment>
<feature type="transmembrane region" description="Helical" evidence="8">
    <location>
        <begin position="28"/>
        <end position="49"/>
    </location>
</feature>
<dbReference type="GO" id="GO:0007189">
    <property type="term" value="P:adenylate cyclase-activating G protein-coupled receptor signaling pathway"/>
    <property type="evidence" value="ECO:0000318"/>
    <property type="project" value="GO_Central"/>
</dbReference>
<evidence type="ECO:0000256" key="7">
    <source>
        <dbReference type="RuleBase" id="RU000688"/>
    </source>
</evidence>
<dbReference type="GO" id="GO:0008528">
    <property type="term" value="F:G protein-coupled peptide receptor activity"/>
    <property type="evidence" value="ECO:0000318"/>
    <property type="project" value="GO_Central"/>
</dbReference>
<feature type="transmembrane region" description="Helical" evidence="8">
    <location>
        <begin position="116"/>
        <end position="137"/>
    </location>
</feature>